<dbReference type="RefSeq" id="WP_078673009.1">
    <property type="nucleotide sequence ID" value="NZ_FUWZ01000007.1"/>
</dbReference>
<dbReference type="Gene3D" id="1.25.40.390">
    <property type="match status" value="1"/>
</dbReference>
<gene>
    <name evidence="1" type="ORF">SAMN04488128_107192</name>
</gene>
<accession>A0A1T4U077</accession>
<dbReference type="AlphaFoldDB" id="A0A1T4U077"/>
<reference evidence="2" key="1">
    <citation type="submission" date="2017-02" db="EMBL/GenBank/DDBJ databases">
        <authorList>
            <person name="Varghese N."/>
            <person name="Submissions S."/>
        </authorList>
    </citation>
    <scope>NUCLEOTIDE SEQUENCE [LARGE SCALE GENOMIC DNA]</scope>
    <source>
        <strain evidence="2">DSM 22224</strain>
    </source>
</reference>
<evidence type="ECO:0000313" key="2">
    <source>
        <dbReference type="Proteomes" id="UP000190367"/>
    </source>
</evidence>
<dbReference type="Proteomes" id="UP000190367">
    <property type="component" value="Unassembled WGS sequence"/>
</dbReference>
<dbReference type="InterPro" id="IPR011990">
    <property type="entry name" value="TPR-like_helical_dom_sf"/>
</dbReference>
<dbReference type="PROSITE" id="PS51257">
    <property type="entry name" value="PROKAR_LIPOPROTEIN"/>
    <property type="match status" value="1"/>
</dbReference>
<dbReference type="Pfam" id="PF12771">
    <property type="entry name" value="SusD-like_2"/>
    <property type="match status" value="1"/>
</dbReference>
<protein>
    <submittedName>
        <fullName evidence="1">Starch-binding associating with outer membrane</fullName>
    </submittedName>
</protein>
<dbReference type="SUPFAM" id="SSF48452">
    <property type="entry name" value="TPR-like"/>
    <property type="match status" value="1"/>
</dbReference>
<dbReference type="InterPro" id="IPR041662">
    <property type="entry name" value="SusD-like_2"/>
</dbReference>
<organism evidence="1 2">
    <name type="scientific">Chitinophaga eiseniae</name>
    <dbReference type="NCBI Taxonomy" id="634771"/>
    <lineage>
        <taxon>Bacteria</taxon>
        <taxon>Pseudomonadati</taxon>
        <taxon>Bacteroidota</taxon>
        <taxon>Chitinophagia</taxon>
        <taxon>Chitinophagales</taxon>
        <taxon>Chitinophagaceae</taxon>
        <taxon>Chitinophaga</taxon>
    </lineage>
</organism>
<name>A0A1T4U077_9BACT</name>
<keyword evidence="2" id="KW-1185">Reference proteome</keyword>
<dbReference type="STRING" id="634771.SAMN04488128_107192"/>
<proteinExistence type="predicted"/>
<dbReference type="EMBL" id="FUWZ01000007">
    <property type="protein sequence ID" value="SKA46137.1"/>
    <property type="molecule type" value="Genomic_DNA"/>
</dbReference>
<sequence length="468" mass="51857">MKRIHTILYIVLFAILIAGCKKQLDINDNPNQAVVPPMNGLLASTTYFTSYNVYRVSNITSYFVQYLASPNANGASDTYEVTDYTTTWKALYDNMTDLHDLIAQARTAGADYHVGAAEVMMAINLEMLNDMWGAVPYTQAFNTSFLQPAYTPDDSVYLQCIALLDDGITRLKSTSSKYELDATKDLVHSGKPAAWIKTAYTVKARLLNHITRKGNYDAAAVLAALANGYTDNADDAQLVRFQSLSPWNQAAVNNVNNLLDGWLSAHFVEALNGKTFGVFDPRLPLITDTTRFGDYRGTVNGAGRVGSGTNREECYLSQKGFYSKPGAPLLLATHAEARFIQAEAAFRSGNKPLAYQAYIQGITVNMNKLGVDGAKRDAYLTNPAVAVGEAGLTLALILKEKYVAQFLHPDTWNDARRYDYQYKDFNMPVNAQLPTFIRRVAYPDSEKSRNGANVPSVTLTDKVWWDKQ</sequence>
<evidence type="ECO:0000313" key="1">
    <source>
        <dbReference type="EMBL" id="SKA46137.1"/>
    </source>
</evidence>
<dbReference type="OrthoDB" id="9766256at2"/>